<gene>
    <name evidence="3" type="ORF">CSA61_01100</name>
</gene>
<dbReference type="GO" id="GO:0005829">
    <property type="term" value="C:cytosol"/>
    <property type="evidence" value="ECO:0007669"/>
    <property type="project" value="TreeGrafter"/>
</dbReference>
<dbReference type="PANTHER" id="PTHR38036">
    <property type="entry name" value="UPF0250 PROTEIN YBED"/>
    <property type="match status" value="1"/>
</dbReference>
<dbReference type="EMBL" id="PDSG01000004">
    <property type="protein sequence ID" value="PIE20783.1"/>
    <property type="molecule type" value="Genomic_DNA"/>
</dbReference>
<evidence type="ECO:0000313" key="3">
    <source>
        <dbReference type="EMBL" id="PIE20783.1"/>
    </source>
</evidence>
<dbReference type="Proteomes" id="UP000242733">
    <property type="component" value="Unassembled WGS sequence"/>
</dbReference>
<evidence type="ECO:0000256" key="1">
    <source>
        <dbReference type="ARBA" id="ARBA00008460"/>
    </source>
</evidence>
<dbReference type="InterPro" id="IPR027471">
    <property type="entry name" value="YbeD-like_sf"/>
</dbReference>
<accession>A0A2G6JBK6</accession>
<dbReference type="HAMAP" id="MF_00659">
    <property type="entry name" value="UPF0250"/>
    <property type="match status" value="1"/>
</dbReference>
<sequence>MTKKQQEPPKIEFPCPDYPIKVVGNNRDNFCDFVVEVVQVHVPDLDLTTVTVQDSRNGTFQSVRFKINAQGIEQLQTLHEALIASDRVKMVI</sequence>
<reference evidence="3 4" key="1">
    <citation type="submission" date="2017-10" db="EMBL/GenBank/DDBJ databases">
        <title>Novel microbial diversity and functional potential in the marine mammal oral microbiome.</title>
        <authorList>
            <person name="Dudek N.K."/>
            <person name="Sun C.L."/>
            <person name="Burstein D."/>
            <person name="Kantor R.S."/>
            <person name="Aliaga Goltsman D.S."/>
            <person name="Bik E.M."/>
            <person name="Thomas B.C."/>
            <person name="Banfield J.F."/>
            <person name="Relman D.A."/>
        </authorList>
    </citation>
    <scope>NUCLEOTIDE SEQUENCE [LARGE SCALE GENOMIC DNA]</scope>
    <source>
        <strain evidence="3">DOLJORAL78_49_30</strain>
    </source>
</reference>
<evidence type="ECO:0000256" key="2">
    <source>
        <dbReference type="HAMAP-Rule" id="MF_00659"/>
    </source>
</evidence>
<dbReference type="Gene3D" id="3.30.70.260">
    <property type="match status" value="1"/>
</dbReference>
<name>A0A2G6JBK6_NEPCE</name>
<protein>
    <recommendedName>
        <fullName evidence="2">UPF0250 protein CSA61_01100</fullName>
    </recommendedName>
</protein>
<dbReference type="InterPro" id="IPR007454">
    <property type="entry name" value="UPF0250_YbeD-like"/>
</dbReference>
<dbReference type="PANTHER" id="PTHR38036:SF1">
    <property type="entry name" value="UPF0250 PROTEIN YBED"/>
    <property type="match status" value="1"/>
</dbReference>
<evidence type="ECO:0000313" key="4">
    <source>
        <dbReference type="Proteomes" id="UP000242733"/>
    </source>
</evidence>
<dbReference type="SUPFAM" id="SSF117991">
    <property type="entry name" value="YbeD/HP0495-like"/>
    <property type="match status" value="1"/>
</dbReference>
<comment type="similarity">
    <text evidence="1 2">Belongs to the UPF0250 family.</text>
</comment>
<proteinExistence type="inferred from homology"/>
<organism evidence="3 4">
    <name type="scientific">Neptuniibacter caesariensis</name>
    <dbReference type="NCBI Taxonomy" id="207954"/>
    <lineage>
        <taxon>Bacteria</taxon>
        <taxon>Pseudomonadati</taxon>
        <taxon>Pseudomonadota</taxon>
        <taxon>Gammaproteobacteria</taxon>
        <taxon>Oceanospirillales</taxon>
        <taxon>Oceanospirillaceae</taxon>
        <taxon>Neptuniibacter</taxon>
    </lineage>
</organism>
<dbReference type="Pfam" id="PF04359">
    <property type="entry name" value="DUF493"/>
    <property type="match status" value="1"/>
</dbReference>
<comment type="caution">
    <text evidence="3">The sequence shown here is derived from an EMBL/GenBank/DDBJ whole genome shotgun (WGS) entry which is preliminary data.</text>
</comment>
<dbReference type="AlphaFoldDB" id="A0A2G6JBK6"/>